<gene>
    <name evidence="8" type="ORF">GCM10022214_41610</name>
</gene>
<dbReference type="InterPro" id="IPR011010">
    <property type="entry name" value="DNA_brk_join_enz"/>
</dbReference>
<evidence type="ECO:0000259" key="6">
    <source>
        <dbReference type="PROSITE" id="PS51898"/>
    </source>
</evidence>
<dbReference type="PANTHER" id="PTHR30349">
    <property type="entry name" value="PHAGE INTEGRASE-RELATED"/>
    <property type="match status" value="1"/>
</dbReference>
<keyword evidence="4" id="KW-0233">DNA recombination</keyword>
<comment type="similarity">
    <text evidence="1">Belongs to the 'phage' integrase family.</text>
</comment>
<keyword evidence="3 5" id="KW-0238">DNA-binding</keyword>
<feature type="domain" description="Core-binding (CB)" evidence="7">
    <location>
        <begin position="71"/>
        <end position="152"/>
    </location>
</feature>
<evidence type="ECO:0000256" key="2">
    <source>
        <dbReference type="ARBA" id="ARBA00022908"/>
    </source>
</evidence>
<proteinExistence type="inferred from homology"/>
<dbReference type="InterPro" id="IPR058717">
    <property type="entry name" value="Phage_L5_Integrase_N"/>
</dbReference>
<dbReference type="Pfam" id="PF26003">
    <property type="entry name" value="Integrase_N_phage"/>
    <property type="match status" value="2"/>
</dbReference>
<dbReference type="PANTHER" id="PTHR30349:SF64">
    <property type="entry name" value="PROPHAGE INTEGRASE INTD-RELATED"/>
    <property type="match status" value="1"/>
</dbReference>
<dbReference type="InterPro" id="IPR004107">
    <property type="entry name" value="Integrase_SAM-like_N"/>
</dbReference>
<dbReference type="CDD" id="cd01189">
    <property type="entry name" value="INT_ICEBs1_C_like"/>
    <property type="match status" value="1"/>
</dbReference>
<dbReference type="InterPro" id="IPR010998">
    <property type="entry name" value="Integrase_recombinase_N"/>
</dbReference>
<dbReference type="InterPro" id="IPR013762">
    <property type="entry name" value="Integrase-like_cat_sf"/>
</dbReference>
<dbReference type="InterPro" id="IPR050090">
    <property type="entry name" value="Tyrosine_recombinase_XerCD"/>
</dbReference>
<dbReference type="SUPFAM" id="SSF56349">
    <property type="entry name" value="DNA breaking-rejoining enzymes"/>
    <property type="match status" value="2"/>
</dbReference>
<keyword evidence="9" id="KW-1185">Reference proteome</keyword>
<name>A0ABP7W1H2_9ACTN</name>
<dbReference type="Pfam" id="PF14659">
    <property type="entry name" value="Phage_int_SAM_3"/>
    <property type="match status" value="1"/>
</dbReference>
<evidence type="ECO:0000256" key="4">
    <source>
        <dbReference type="ARBA" id="ARBA00023172"/>
    </source>
</evidence>
<comment type="caution">
    <text evidence="8">The sequence shown here is derived from an EMBL/GenBank/DDBJ whole genome shotgun (WGS) entry which is preliminary data.</text>
</comment>
<dbReference type="EMBL" id="BAAAZG010000025">
    <property type="protein sequence ID" value="GAA4078998.1"/>
    <property type="molecule type" value="Genomic_DNA"/>
</dbReference>
<dbReference type="Gene3D" id="1.10.443.10">
    <property type="entry name" value="Intergrase catalytic core"/>
    <property type="match status" value="1"/>
</dbReference>
<keyword evidence="2" id="KW-0229">DNA integration</keyword>
<evidence type="ECO:0000256" key="1">
    <source>
        <dbReference type="ARBA" id="ARBA00008857"/>
    </source>
</evidence>
<dbReference type="Pfam" id="PF00589">
    <property type="entry name" value="Phage_integrase"/>
    <property type="match status" value="1"/>
</dbReference>
<evidence type="ECO:0000313" key="9">
    <source>
        <dbReference type="Proteomes" id="UP001500683"/>
    </source>
</evidence>
<feature type="domain" description="Tyr recombinase" evidence="6">
    <location>
        <begin position="220"/>
        <end position="421"/>
    </location>
</feature>
<dbReference type="InterPro" id="IPR002104">
    <property type="entry name" value="Integrase_catalytic"/>
</dbReference>
<dbReference type="InterPro" id="IPR044068">
    <property type="entry name" value="CB"/>
</dbReference>
<dbReference type="PROSITE" id="PS51898">
    <property type="entry name" value="TYR_RECOMBINASE"/>
    <property type="match status" value="1"/>
</dbReference>
<organism evidence="8 9">
    <name type="scientific">Actinomadura miaoliensis</name>
    <dbReference type="NCBI Taxonomy" id="430685"/>
    <lineage>
        <taxon>Bacteria</taxon>
        <taxon>Bacillati</taxon>
        <taxon>Actinomycetota</taxon>
        <taxon>Actinomycetes</taxon>
        <taxon>Streptosporangiales</taxon>
        <taxon>Thermomonosporaceae</taxon>
        <taxon>Actinomadura</taxon>
    </lineage>
</organism>
<evidence type="ECO:0000256" key="3">
    <source>
        <dbReference type="ARBA" id="ARBA00023125"/>
    </source>
</evidence>
<protein>
    <submittedName>
        <fullName evidence="8">Site-specific integrase</fullName>
    </submittedName>
</protein>
<evidence type="ECO:0000259" key="7">
    <source>
        <dbReference type="PROSITE" id="PS51900"/>
    </source>
</evidence>
<dbReference type="PROSITE" id="PS51900">
    <property type="entry name" value="CB"/>
    <property type="match status" value="1"/>
</dbReference>
<evidence type="ECO:0000256" key="5">
    <source>
        <dbReference type="PROSITE-ProRule" id="PRU01248"/>
    </source>
</evidence>
<reference evidence="9" key="1">
    <citation type="journal article" date="2019" name="Int. J. Syst. Evol. Microbiol.">
        <title>The Global Catalogue of Microorganisms (GCM) 10K type strain sequencing project: providing services to taxonomists for standard genome sequencing and annotation.</title>
        <authorList>
            <consortium name="The Broad Institute Genomics Platform"/>
            <consortium name="The Broad Institute Genome Sequencing Center for Infectious Disease"/>
            <person name="Wu L."/>
            <person name="Ma J."/>
        </authorList>
    </citation>
    <scope>NUCLEOTIDE SEQUENCE [LARGE SCALE GENOMIC DNA]</scope>
    <source>
        <strain evidence="9">JCM 16702</strain>
    </source>
</reference>
<dbReference type="Proteomes" id="UP001500683">
    <property type="component" value="Unassembled WGS sequence"/>
</dbReference>
<accession>A0ABP7W1H2</accession>
<sequence length="452" mass="50444">MAKGNKPGHRRFGNVRKRDSGRYQASYIGPTGRRHFAPKTFERKSDAERWLSLVEAQIFNGDWTDPDRAKVRLGDYAAKWIDQRPGLRPRTVELYRWLLKKHIAPHLGAVELGKLSTAIIREWRSKLLAAGVSGSMTAKAYRLLRAVLMTAVVEDKILTRNPCQVRGAGTEDAPERPTLTIAQVFELAERVGVRPVGNIRKLDSGEYRLRYRVKGGTVRRFPQTFATRVEAERVLWKLAEDGHADVTRDDRLRAFILLAAFASLRWGEITALRRCDIDLINRTVRVRAAFVEQANGRMLLGPPKSRAGVRTVSIPAAIVPHLVAHLNRYVRPGDDALVFTGIKGGPMRRSGFNKITRWKYVVEALGVPNLHFHDLRHTGNTLAADMGVSTKNLMARMGHDNERAALRYQHRSNSADRAIADGLDALVRAEQRRDGDDEDGAAGAAGALVPVA</sequence>
<dbReference type="Gene3D" id="1.10.150.130">
    <property type="match status" value="1"/>
</dbReference>
<dbReference type="RefSeq" id="WP_344949792.1">
    <property type="nucleotide sequence ID" value="NZ_BAAAZG010000025.1"/>
</dbReference>
<evidence type="ECO:0000313" key="8">
    <source>
        <dbReference type="EMBL" id="GAA4078998.1"/>
    </source>
</evidence>